<comment type="caution">
    <text evidence="4">The sequence shown here is derived from an EMBL/GenBank/DDBJ whole genome shotgun (WGS) entry which is preliminary data.</text>
</comment>
<dbReference type="GO" id="GO:0016787">
    <property type="term" value="F:hydrolase activity"/>
    <property type="evidence" value="ECO:0007669"/>
    <property type="project" value="UniProtKB-KW"/>
</dbReference>
<evidence type="ECO:0000259" key="3">
    <source>
        <dbReference type="PROSITE" id="PS51462"/>
    </source>
</evidence>
<dbReference type="PANTHER" id="PTHR11839:SF1">
    <property type="entry name" value="ADP-SUGAR PYROPHOSPHATASE"/>
    <property type="match status" value="1"/>
</dbReference>
<feature type="non-terminal residue" evidence="4">
    <location>
        <position position="185"/>
    </location>
</feature>
<gene>
    <name evidence="4" type="ORF">Agub_g6263</name>
</gene>
<dbReference type="PANTHER" id="PTHR11839">
    <property type="entry name" value="UDP/ADP-SUGAR PYROPHOSPHATASE"/>
    <property type="match status" value="1"/>
</dbReference>
<evidence type="ECO:0000256" key="1">
    <source>
        <dbReference type="ARBA" id="ARBA00022801"/>
    </source>
</evidence>
<evidence type="ECO:0000313" key="5">
    <source>
        <dbReference type="Proteomes" id="UP001054857"/>
    </source>
</evidence>
<evidence type="ECO:0000313" key="4">
    <source>
        <dbReference type="EMBL" id="GFR44955.1"/>
    </source>
</evidence>
<feature type="region of interest" description="Disordered" evidence="2">
    <location>
        <begin position="104"/>
        <end position="136"/>
    </location>
</feature>
<feature type="domain" description="Nudix hydrolase" evidence="3">
    <location>
        <begin position="1"/>
        <end position="106"/>
    </location>
</feature>
<dbReference type="Proteomes" id="UP001054857">
    <property type="component" value="Unassembled WGS sequence"/>
</dbReference>
<sequence>LPAGLVEAGDSCEQTALRELREETGFSGRVLSISPPLAESAGMTNCCCRLALVEVDGDAPENADPRVTSCPDTAGGEILHCELLPYNGLLPALMQLRNRYGNAGLEHSSSSHASSSSPPDHPCSSSSGGKGGKGENSCGGGGGGGGDNGVCDAATARCIVDSRLYALALALALQQQLQYGEGEEG</sequence>
<dbReference type="InterPro" id="IPR000086">
    <property type="entry name" value="NUDIX_hydrolase_dom"/>
</dbReference>
<dbReference type="EMBL" id="BMAR01000009">
    <property type="protein sequence ID" value="GFR44955.1"/>
    <property type="molecule type" value="Genomic_DNA"/>
</dbReference>
<evidence type="ECO:0000256" key="2">
    <source>
        <dbReference type="SAM" id="MobiDB-lite"/>
    </source>
</evidence>
<protein>
    <recommendedName>
        <fullName evidence="3">Nudix hydrolase domain-containing protein</fullName>
    </recommendedName>
</protein>
<dbReference type="PROSITE" id="PS51462">
    <property type="entry name" value="NUDIX"/>
    <property type="match status" value="1"/>
</dbReference>
<feature type="non-terminal residue" evidence="4">
    <location>
        <position position="1"/>
    </location>
</feature>
<feature type="compositionally biased region" description="Low complexity" evidence="2">
    <location>
        <begin position="107"/>
        <end position="127"/>
    </location>
</feature>
<organism evidence="4 5">
    <name type="scientific">Astrephomene gubernaculifera</name>
    <dbReference type="NCBI Taxonomy" id="47775"/>
    <lineage>
        <taxon>Eukaryota</taxon>
        <taxon>Viridiplantae</taxon>
        <taxon>Chlorophyta</taxon>
        <taxon>core chlorophytes</taxon>
        <taxon>Chlorophyceae</taxon>
        <taxon>CS clade</taxon>
        <taxon>Chlamydomonadales</taxon>
        <taxon>Astrephomenaceae</taxon>
        <taxon>Astrephomene</taxon>
    </lineage>
</organism>
<dbReference type="AlphaFoldDB" id="A0AAD3DN57"/>
<accession>A0AAD3DN57</accession>
<keyword evidence="1" id="KW-0378">Hydrolase</keyword>
<dbReference type="GO" id="GO:0019693">
    <property type="term" value="P:ribose phosphate metabolic process"/>
    <property type="evidence" value="ECO:0007669"/>
    <property type="project" value="TreeGrafter"/>
</dbReference>
<dbReference type="InterPro" id="IPR015797">
    <property type="entry name" value="NUDIX_hydrolase-like_dom_sf"/>
</dbReference>
<reference evidence="4 5" key="1">
    <citation type="journal article" date="2021" name="Sci. Rep.">
        <title>Genome sequencing of the multicellular alga Astrephomene provides insights into convergent evolution of germ-soma differentiation.</title>
        <authorList>
            <person name="Yamashita S."/>
            <person name="Yamamoto K."/>
            <person name="Matsuzaki R."/>
            <person name="Suzuki S."/>
            <person name="Yamaguchi H."/>
            <person name="Hirooka S."/>
            <person name="Minakuchi Y."/>
            <person name="Miyagishima S."/>
            <person name="Kawachi M."/>
            <person name="Toyoda A."/>
            <person name="Nozaki H."/>
        </authorList>
    </citation>
    <scope>NUCLEOTIDE SEQUENCE [LARGE SCALE GENOMIC DNA]</scope>
    <source>
        <strain evidence="4 5">NIES-4017</strain>
    </source>
</reference>
<dbReference type="Pfam" id="PF00293">
    <property type="entry name" value="NUDIX"/>
    <property type="match status" value="1"/>
</dbReference>
<dbReference type="GO" id="GO:0006753">
    <property type="term" value="P:nucleoside phosphate metabolic process"/>
    <property type="evidence" value="ECO:0007669"/>
    <property type="project" value="TreeGrafter"/>
</dbReference>
<proteinExistence type="predicted"/>
<dbReference type="Gene3D" id="3.90.79.10">
    <property type="entry name" value="Nucleoside Triphosphate Pyrophosphohydrolase"/>
    <property type="match status" value="1"/>
</dbReference>
<dbReference type="SUPFAM" id="SSF55811">
    <property type="entry name" value="Nudix"/>
    <property type="match status" value="1"/>
</dbReference>
<keyword evidence="5" id="KW-1185">Reference proteome</keyword>
<name>A0AAD3DN57_9CHLO</name>